<feature type="region of interest" description="Disordered" evidence="1">
    <location>
        <begin position="1"/>
        <end position="25"/>
    </location>
</feature>
<protein>
    <submittedName>
        <fullName evidence="2">Uncharacterized protein</fullName>
    </submittedName>
</protein>
<reference evidence="2 3" key="1">
    <citation type="submission" date="2023-09" db="EMBL/GenBank/DDBJ databases">
        <title>Nesidiocoris tenuis whole genome shotgun sequence.</title>
        <authorList>
            <person name="Shibata T."/>
            <person name="Shimoda M."/>
            <person name="Kobayashi T."/>
            <person name="Uehara T."/>
        </authorList>
    </citation>
    <scope>NUCLEOTIDE SEQUENCE [LARGE SCALE GENOMIC DNA]</scope>
    <source>
        <strain evidence="2 3">Japan</strain>
    </source>
</reference>
<evidence type="ECO:0000256" key="1">
    <source>
        <dbReference type="SAM" id="MobiDB-lite"/>
    </source>
</evidence>
<evidence type="ECO:0000313" key="2">
    <source>
        <dbReference type="EMBL" id="BES96548.1"/>
    </source>
</evidence>
<name>A0ABN7AX56_9HEMI</name>
<keyword evidence="3" id="KW-1185">Reference proteome</keyword>
<accession>A0ABN7AX56</accession>
<organism evidence="2 3">
    <name type="scientific">Nesidiocoris tenuis</name>
    <dbReference type="NCBI Taxonomy" id="355587"/>
    <lineage>
        <taxon>Eukaryota</taxon>
        <taxon>Metazoa</taxon>
        <taxon>Ecdysozoa</taxon>
        <taxon>Arthropoda</taxon>
        <taxon>Hexapoda</taxon>
        <taxon>Insecta</taxon>
        <taxon>Pterygota</taxon>
        <taxon>Neoptera</taxon>
        <taxon>Paraneoptera</taxon>
        <taxon>Hemiptera</taxon>
        <taxon>Heteroptera</taxon>
        <taxon>Panheteroptera</taxon>
        <taxon>Cimicomorpha</taxon>
        <taxon>Miridae</taxon>
        <taxon>Dicyphina</taxon>
        <taxon>Nesidiocoris</taxon>
    </lineage>
</organism>
<proteinExistence type="predicted"/>
<feature type="compositionally biased region" description="Polar residues" evidence="1">
    <location>
        <begin position="73"/>
        <end position="94"/>
    </location>
</feature>
<dbReference type="EMBL" id="AP028915">
    <property type="protein sequence ID" value="BES96548.1"/>
    <property type="molecule type" value="Genomic_DNA"/>
</dbReference>
<feature type="region of interest" description="Disordered" evidence="1">
    <location>
        <begin position="55"/>
        <end position="94"/>
    </location>
</feature>
<gene>
    <name evidence="2" type="ORF">NTJ_09359</name>
</gene>
<sequence length="94" mass="10812">MSSNISEMFNHFFSRKHSSKKKDEIEKAQYNDQIFYRSKSGRYRSIKGKRAALTEDMFSPMQQPTSCIDVRPLTSNVPSTHESTSKNANESSNE</sequence>
<evidence type="ECO:0000313" key="3">
    <source>
        <dbReference type="Proteomes" id="UP001307889"/>
    </source>
</evidence>
<dbReference type="Proteomes" id="UP001307889">
    <property type="component" value="Chromosome 7"/>
</dbReference>